<dbReference type="InterPro" id="IPR012337">
    <property type="entry name" value="RNaseH-like_sf"/>
</dbReference>
<evidence type="ECO:0000313" key="3">
    <source>
        <dbReference type="Proteomes" id="UP000254618"/>
    </source>
</evidence>
<dbReference type="Pfam" id="PF13358">
    <property type="entry name" value="DDE_3"/>
    <property type="match status" value="1"/>
</dbReference>
<dbReference type="EMBL" id="UGQF01000001">
    <property type="protein sequence ID" value="STZ03456.1"/>
    <property type="molecule type" value="Genomic_DNA"/>
</dbReference>
<dbReference type="Proteomes" id="UP000254618">
    <property type="component" value="Unassembled WGS sequence"/>
</dbReference>
<name>A0A378QRD2_9GAMM</name>
<dbReference type="InterPro" id="IPR038717">
    <property type="entry name" value="Tc1-like_DDE_dom"/>
</dbReference>
<reference evidence="2 3" key="1">
    <citation type="submission" date="2018-06" db="EMBL/GenBank/DDBJ databases">
        <authorList>
            <consortium name="Pathogen Informatics"/>
            <person name="Doyle S."/>
        </authorList>
    </citation>
    <scope>NUCLEOTIDE SEQUENCE [LARGE SCALE GENOMIC DNA]</scope>
    <source>
        <strain evidence="2 3">NCTC11012</strain>
    </source>
</reference>
<dbReference type="PANTHER" id="PTHR46564:SF1">
    <property type="entry name" value="TRANSPOSASE"/>
    <property type="match status" value="1"/>
</dbReference>
<gene>
    <name evidence="2" type="ORF">NCTC11012_01704</name>
</gene>
<sequence>MGIYKALKRLGITHKKNKRIHPKSDINKQLEYLAKLTAYQEQDHPIIYMDESGFEAHTYRPYGDAPIGQPSILYHNYQNSRLRADVIGALCHNQLFALSYHKHHTNTQTVYDWLEHTLIVKLKRKCVIVMDNAPFHKNKRIQKLLNRHGHRLLFLSPYSPDLNPIEYQWSQAKSLRQGWMTDDLDELFWNMGACGDFVVWGCIWERVVKCDTNKTKKTKFRKYRTWFLTNPTPSIQSNLSKI</sequence>
<dbReference type="InterPro" id="IPR036397">
    <property type="entry name" value="RNaseH_sf"/>
</dbReference>
<organism evidence="2 3">
    <name type="scientific">Moraxella equi</name>
    <dbReference type="NCBI Taxonomy" id="60442"/>
    <lineage>
        <taxon>Bacteria</taxon>
        <taxon>Pseudomonadati</taxon>
        <taxon>Pseudomonadota</taxon>
        <taxon>Gammaproteobacteria</taxon>
        <taxon>Moraxellales</taxon>
        <taxon>Moraxellaceae</taxon>
        <taxon>Moraxella</taxon>
    </lineage>
</organism>
<evidence type="ECO:0000313" key="2">
    <source>
        <dbReference type="EMBL" id="STZ03456.1"/>
    </source>
</evidence>
<feature type="domain" description="Tc1-like transposase DDE" evidence="1">
    <location>
        <begin position="46"/>
        <end position="176"/>
    </location>
</feature>
<dbReference type="InterPro" id="IPR047655">
    <property type="entry name" value="Transpos_IS630-like"/>
</dbReference>
<dbReference type="AlphaFoldDB" id="A0A378QRD2"/>
<dbReference type="PANTHER" id="PTHR46564">
    <property type="entry name" value="TRANSPOSASE"/>
    <property type="match status" value="1"/>
</dbReference>
<accession>A0A378QRD2</accession>
<dbReference type="GO" id="GO:0003676">
    <property type="term" value="F:nucleic acid binding"/>
    <property type="evidence" value="ECO:0007669"/>
    <property type="project" value="InterPro"/>
</dbReference>
<evidence type="ECO:0000259" key="1">
    <source>
        <dbReference type="Pfam" id="PF13358"/>
    </source>
</evidence>
<protein>
    <submittedName>
        <fullName evidence="2">Integrase core domain</fullName>
    </submittedName>
</protein>
<proteinExistence type="predicted"/>
<dbReference type="SUPFAM" id="SSF53098">
    <property type="entry name" value="Ribonuclease H-like"/>
    <property type="match status" value="1"/>
</dbReference>
<dbReference type="Gene3D" id="3.30.420.10">
    <property type="entry name" value="Ribonuclease H-like superfamily/Ribonuclease H"/>
    <property type="match status" value="1"/>
</dbReference>
<dbReference type="NCBIfam" id="NF033545">
    <property type="entry name" value="transpos_IS630"/>
    <property type="match status" value="1"/>
</dbReference>